<dbReference type="Pfam" id="PF14054">
    <property type="entry name" value="DUF4249"/>
    <property type="match status" value="1"/>
</dbReference>
<comment type="caution">
    <text evidence="1">The sequence shown here is derived from an EMBL/GenBank/DDBJ whole genome shotgun (WGS) entry which is preliminary data.</text>
</comment>
<evidence type="ECO:0000313" key="2">
    <source>
        <dbReference type="Proteomes" id="UP000297739"/>
    </source>
</evidence>
<dbReference type="Proteomes" id="UP000297739">
    <property type="component" value="Unassembled WGS sequence"/>
</dbReference>
<dbReference type="OrthoDB" id="1115009at2"/>
<sequence>MPILSTITQRSAVLGLLGLGLLSACETVIDLPAPEHTPRIALKYVLSSYESQNQKGNDELANSRNLFVSNSQRIFDNRENKGRQDATVVVLDGSGAVVERFEHAPPRYPDDLGFYRPTMGLKPQPGQTYTLRASLPGFESVESSLSMPAAPTIESATFVKNDSKSNPNDVYGQLSISVADDPRAANYYVAFARVIDSKNPDYQGWSQVQVVEDEADTDVTSDLGRFQLSSINSFLGYSYGLYPYADTNVNGQRFSLSANVRYYPGHCQTQNNCQGPDYMEVFVSSMTRDTYNFYLSRQRYNETEGNPFAEPAPLASNIKGGFGLFGGTTDAIYRIKLP</sequence>
<dbReference type="AlphaFoldDB" id="A0A4Z0PJV9"/>
<protein>
    <submittedName>
        <fullName evidence="1">DUF4249 family protein</fullName>
    </submittedName>
</protein>
<dbReference type="InterPro" id="IPR025345">
    <property type="entry name" value="DUF4249"/>
</dbReference>
<gene>
    <name evidence="1" type="ORF">E5J99_16475</name>
</gene>
<evidence type="ECO:0000313" key="1">
    <source>
        <dbReference type="EMBL" id="TGE14326.1"/>
    </source>
</evidence>
<keyword evidence="2" id="KW-1185">Reference proteome</keyword>
<name>A0A4Z0PJV9_9BACT</name>
<proteinExistence type="predicted"/>
<reference evidence="1 2" key="1">
    <citation type="submission" date="2019-04" db="EMBL/GenBank/DDBJ databases">
        <authorList>
            <person name="Feng G."/>
            <person name="Zhang J."/>
            <person name="Zhu H."/>
        </authorList>
    </citation>
    <scope>NUCLEOTIDE SEQUENCE [LARGE SCALE GENOMIC DNA]</scope>
    <source>
        <strain evidence="1 2">JCM 17223</strain>
    </source>
</reference>
<dbReference type="EMBL" id="SRLD01000037">
    <property type="protein sequence ID" value="TGE14326.1"/>
    <property type="molecule type" value="Genomic_DNA"/>
</dbReference>
<organism evidence="1 2">
    <name type="scientific">Hymenobacter elongatus</name>
    <dbReference type="NCBI Taxonomy" id="877208"/>
    <lineage>
        <taxon>Bacteria</taxon>
        <taxon>Pseudomonadati</taxon>
        <taxon>Bacteroidota</taxon>
        <taxon>Cytophagia</taxon>
        <taxon>Cytophagales</taxon>
        <taxon>Hymenobacteraceae</taxon>
        <taxon>Hymenobacter</taxon>
    </lineage>
</organism>
<dbReference type="RefSeq" id="WP_135498916.1">
    <property type="nucleotide sequence ID" value="NZ_SRLD01000037.1"/>
</dbReference>
<accession>A0A4Z0PJV9</accession>